<evidence type="ECO:0000256" key="5">
    <source>
        <dbReference type="ARBA" id="ARBA00022989"/>
    </source>
</evidence>
<evidence type="ECO:0000256" key="9">
    <source>
        <dbReference type="PROSITE-ProRule" id="PRU00196"/>
    </source>
</evidence>
<dbReference type="EnsemblMetazoa" id="XM_038201979.1">
    <property type="protein sequence ID" value="XP_038057907.1"/>
    <property type="gene ID" value="LOC119729354"/>
</dbReference>
<dbReference type="GeneID" id="119729354"/>
<evidence type="ECO:0000256" key="10">
    <source>
        <dbReference type="SAM" id="Phobius"/>
    </source>
</evidence>
<keyword evidence="8" id="KW-0325">Glycoprotein</keyword>
<dbReference type="OMA" id="ECIPHET"/>
<feature type="signal peptide" evidence="11">
    <location>
        <begin position="1"/>
        <end position="23"/>
    </location>
</feature>
<evidence type="ECO:0000313" key="14">
    <source>
        <dbReference type="Proteomes" id="UP000887568"/>
    </source>
</evidence>
<keyword evidence="6 10" id="KW-0472">Membrane</keyword>
<feature type="disulfide bond" evidence="9">
    <location>
        <begin position="68"/>
        <end position="129"/>
    </location>
</feature>
<dbReference type="Pfam" id="PF00530">
    <property type="entry name" value="SRCR"/>
    <property type="match status" value="1"/>
</dbReference>
<accession>A0A914A245</accession>
<evidence type="ECO:0000256" key="1">
    <source>
        <dbReference type="ARBA" id="ARBA00004167"/>
    </source>
</evidence>
<feature type="domain" description="SRCR" evidence="12">
    <location>
        <begin position="30"/>
        <end position="130"/>
    </location>
</feature>
<evidence type="ECO:0000256" key="7">
    <source>
        <dbReference type="ARBA" id="ARBA00023157"/>
    </source>
</evidence>
<evidence type="ECO:0000256" key="3">
    <source>
        <dbReference type="ARBA" id="ARBA00022729"/>
    </source>
</evidence>
<feature type="chain" id="PRO_5036673481" description="SRCR domain-containing protein" evidence="11">
    <location>
        <begin position="24"/>
        <end position="235"/>
    </location>
</feature>
<feature type="transmembrane region" description="Helical" evidence="10">
    <location>
        <begin position="176"/>
        <end position="200"/>
    </location>
</feature>
<dbReference type="SUPFAM" id="SSF56487">
    <property type="entry name" value="SRCR-like"/>
    <property type="match status" value="1"/>
</dbReference>
<dbReference type="PANTHER" id="PTHR48071:SF28">
    <property type="entry name" value="SRCR DOMAIN-CONTAINING PROTEIN"/>
    <property type="match status" value="1"/>
</dbReference>
<dbReference type="RefSeq" id="XP_038057907.1">
    <property type="nucleotide sequence ID" value="XM_038201979.1"/>
</dbReference>
<evidence type="ECO:0000256" key="8">
    <source>
        <dbReference type="ARBA" id="ARBA00023180"/>
    </source>
</evidence>
<dbReference type="SMART" id="SM00202">
    <property type="entry name" value="SR"/>
    <property type="match status" value="1"/>
</dbReference>
<feature type="disulfide bond" evidence="9">
    <location>
        <begin position="100"/>
        <end position="110"/>
    </location>
</feature>
<evidence type="ECO:0000313" key="13">
    <source>
        <dbReference type="EnsemblMetazoa" id="XP_038057907.1"/>
    </source>
</evidence>
<proteinExistence type="predicted"/>
<dbReference type="InterPro" id="IPR036772">
    <property type="entry name" value="SRCR-like_dom_sf"/>
</dbReference>
<dbReference type="PROSITE" id="PS50287">
    <property type="entry name" value="SRCR_2"/>
    <property type="match status" value="1"/>
</dbReference>
<dbReference type="PRINTS" id="PR00258">
    <property type="entry name" value="SPERACTRCPTR"/>
</dbReference>
<dbReference type="Proteomes" id="UP000887568">
    <property type="component" value="Unplaced"/>
</dbReference>
<protein>
    <recommendedName>
        <fullName evidence="12">SRCR domain-containing protein</fullName>
    </recommendedName>
</protein>
<evidence type="ECO:0000259" key="12">
    <source>
        <dbReference type="PROSITE" id="PS50287"/>
    </source>
</evidence>
<evidence type="ECO:0000256" key="6">
    <source>
        <dbReference type="ARBA" id="ARBA00023136"/>
    </source>
</evidence>
<keyword evidence="3 11" id="KW-0732">Signal</keyword>
<dbReference type="Gene3D" id="3.10.250.10">
    <property type="entry name" value="SRCR-like domain"/>
    <property type="match status" value="1"/>
</dbReference>
<evidence type="ECO:0000256" key="2">
    <source>
        <dbReference type="ARBA" id="ARBA00022692"/>
    </source>
</evidence>
<evidence type="ECO:0000256" key="11">
    <source>
        <dbReference type="SAM" id="SignalP"/>
    </source>
</evidence>
<keyword evidence="14" id="KW-1185">Reference proteome</keyword>
<sequence>MTTFCVGSVIVLVVCGLFSSGQAQFDEGTVRLSRVINGHSGYVEIYHDQQWGRVCDTDWDDVDAGVVCIQLGYIGGNLPAADFSDPPDTGLPIVLDEVNCLGDETVLIECNKGEWDHFETGCMTATVECIPHETTMSMAVLTTKETILPVATTKQPQMPNMQSTQSPLPGTSDNTVTYVVISVLSVALVVTIAAIIVYAVRKRMKRGRGQRNSPGLSSPEYMVISERNQAFLRVS</sequence>
<keyword evidence="5 10" id="KW-1133">Transmembrane helix</keyword>
<dbReference type="FunFam" id="3.10.250.10:FF:000016">
    <property type="entry name" value="Scavenger receptor cysteine-rich protein type 12"/>
    <property type="match status" value="1"/>
</dbReference>
<keyword evidence="4" id="KW-0677">Repeat</keyword>
<dbReference type="GO" id="GO:0016020">
    <property type="term" value="C:membrane"/>
    <property type="evidence" value="ECO:0007669"/>
    <property type="project" value="UniProtKB-SubCell"/>
</dbReference>
<name>A0A914A245_PATMI</name>
<comment type="subcellular location">
    <subcellularLocation>
        <location evidence="1">Membrane</location>
        <topology evidence="1">Single-pass membrane protein</topology>
    </subcellularLocation>
</comment>
<dbReference type="PANTHER" id="PTHR48071">
    <property type="entry name" value="SRCR DOMAIN-CONTAINING PROTEIN"/>
    <property type="match status" value="1"/>
</dbReference>
<dbReference type="InterPro" id="IPR001190">
    <property type="entry name" value="SRCR"/>
</dbReference>
<evidence type="ECO:0000256" key="4">
    <source>
        <dbReference type="ARBA" id="ARBA00022737"/>
    </source>
</evidence>
<organism evidence="13 14">
    <name type="scientific">Patiria miniata</name>
    <name type="common">Bat star</name>
    <name type="synonym">Asterina miniata</name>
    <dbReference type="NCBI Taxonomy" id="46514"/>
    <lineage>
        <taxon>Eukaryota</taxon>
        <taxon>Metazoa</taxon>
        <taxon>Echinodermata</taxon>
        <taxon>Eleutherozoa</taxon>
        <taxon>Asterozoa</taxon>
        <taxon>Asteroidea</taxon>
        <taxon>Valvatacea</taxon>
        <taxon>Valvatida</taxon>
        <taxon>Asterinidae</taxon>
        <taxon>Patiria</taxon>
    </lineage>
</organism>
<dbReference type="OrthoDB" id="536948at2759"/>
<keyword evidence="2 10" id="KW-0812">Transmembrane</keyword>
<dbReference type="PROSITE" id="PS00420">
    <property type="entry name" value="SRCR_1"/>
    <property type="match status" value="1"/>
</dbReference>
<reference evidence="13" key="1">
    <citation type="submission" date="2022-11" db="UniProtKB">
        <authorList>
            <consortium name="EnsemblMetazoa"/>
        </authorList>
    </citation>
    <scope>IDENTIFICATION</scope>
</reference>
<comment type="caution">
    <text evidence="9">Lacks conserved residue(s) required for the propagation of feature annotation.</text>
</comment>
<keyword evidence="7 9" id="KW-1015">Disulfide bond</keyword>
<dbReference type="AlphaFoldDB" id="A0A914A245"/>